<dbReference type="AlphaFoldDB" id="A0AA86SDF2"/>
<sequence length="79" mass="8589">MAASTLILGVPFGGLIHDIREEDRNKRCRLIERARLGGNVLYGTSSLVVKSMSFHPLDESANLTNPKILVPLLSPNSTS</sequence>
<proteinExistence type="predicted"/>
<keyword evidence="2" id="KW-1185">Reference proteome</keyword>
<organism evidence="1 2">
    <name type="scientific">Sphenostylis stenocarpa</name>
    <dbReference type="NCBI Taxonomy" id="92480"/>
    <lineage>
        <taxon>Eukaryota</taxon>
        <taxon>Viridiplantae</taxon>
        <taxon>Streptophyta</taxon>
        <taxon>Embryophyta</taxon>
        <taxon>Tracheophyta</taxon>
        <taxon>Spermatophyta</taxon>
        <taxon>Magnoliopsida</taxon>
        <taxon>eudicotyledons</taxon>
        <taxon>Gunneridae</taxon>
        <taxon>Pentapetalae</taxon>
        <taxon>rosids</taxon>
        <taxon>fabids</taxon>
        <taxon>Fabales</taxon>
        <taxon>Fabaceae</taxon>
        <taxon>Papilionoideae</taxon>
        <taxon>50 kb inversion clade</taxon>
        <taxon>NPAAA clade</taxon>
        <taxon>indigoferoid/millettioid clade</taxon>
        <taxon>Phaseoleae</taxon>
        <taxon>Sphenostylis</taxon>
    </lineage>
</organism>
<protein>
    <submittedName>
        <fullName evidence="1">Uncharacterized protein</fullName>
    </submittedName>
</protein>
<accession>A0AA86SDF2</accession>
<name>A0AA86SDF2_9FABA</name>
<reference evidence="1" key="1">
    <citation type="submission" date="2023-10" db="EMBL/GenBank/DDBJ databases">
        <authorList>
            <person name="Domelevo Entfellner J.-B."/>
        </authorList>
    </citation>
    <scope>NUCLEOTIDE SEQUENCE</scope>
</reference>
<gene>
    <name evidence="1" type="ORF">AYBTSS11_LOCUS7954</name>
</gene>
<dbReference type="EMBL" id="OY731400">
    <property type="protein sequence ID" value="CAJ1937319.1"/>
    <property type="molecule type" value="Genomic_DNA"/>
</dbReference>
<evidence type="ECO:0000313" key="2">
    <source>
        <dbReference type="Proteomes" id="UP001189624"/>
    </source>
</evidence>
<dbReference type="Proteomes" id="UP001189624">
    <property type="component" value="Chromosome 3"/>
</dbReference>
<dbReference type="Gramene" id="rna-AYBTSS11_LOCUS7954">
    <property type="protein sequence ID" value="CAJ1937319.1"/>
    <property type="gene ID" value="gene-AYBTSS11_LOCUS7954"/>
</dbReference>
<evidence type="ECO:0000313" key="1">
    <source>
        <dbReference type="EMBL" id="CAJ1937319.1"/>
    </source>
</evidence>